<dbReference type="InterPro" id="IPR047218">
    <property type="entry name" value="YocR/YhdH-like"/>
</dbReference>
<sequence length="468" mass="50220">MENGKKRNSFTGSLGFVLAAAGSAVGLGNIWRFPYLAAKDGGGLFLVIYIILALTFGFTLLTTEIAIGRKTRQSPLTAYAKIRKSWGKLGIVACLVPVIIMPYYCVIGGWVLKYFVAFLTGDGSNAAADGYFNGFISGETAPLVFTIIYLALTAYVVFRGVEKGIESFSKIVMPLLLLLIVAIAVFSVTIHYTDEGGVTRTGLDGLLIYLIPNFDGITLQRFFSVLVDAMGQLFFSLSVAMGIMIAYGSYVPDDASLTKSINQIEIFDTVVAFLAGVMIIPAVYTFMGTEGMEASGPSLMFVSLPKVFSAMGGIGNLVGCLFFAMVLFAALTSSVSIMEAVVSSLMDQFHISRKKAATIETVIALVGAVFVCLGYNVLYFNITLPNGSAAQLLDVMDYLSNNILMPVVAIGTCVLIGWVVQPKTVIDEVEKTGKPMGRKGLYIVMVKFVAPLLLVVLLLQSLGLLSFL</sequence>
<dbReference type="Pfam" id="PF00209">
    <property type="entry name" value="SNF"/>
    <property type="match status" value="2"/>
</dbReference>
<keyword evidence="2" id="KW-0813">Transport</keyword>
<dbReference type="GO" id="GO:0016020">
    <property type="term" value="C:membrane"/>
    <property type="evidence" value="ECO:0007669"/>
    <property type="project" value="UniProtKB-SubCell"/>
</dbReference>
<feature type="transmembrane region" description="Helical" evidence="6">
    <location>
        <begin position="398"/>
        <end position="420"/>
    </location>
</feature>
<dbReference type="InterPro" id="IPR000175">
    <property type="entry name" value="Na/ntran_symport"/>
</dbReference>
<feature type="transmembrane region" description="Helical" evidence="6">
    <location>
        <begin position="170"/>
        <end position="192"/>
    </location>
</feature>
<feature type="transmembrane region" description="Helical" evidence="6">
    <location>
        <begin position="89"/>
        <end position="112"/>
    </location>
</feature>
<dbReference type="PANTHER" id="PTHR42948">
    <property type="entry name" value="TRANSPORTER"/>
    <property type="match status" value="1"/>
</dbReference>
<feature type="transmembrane region" description="Helical" evidence="6">
    <location>
        <begin position="140"/>
        <end position="158"/>
    </location>
</feature>
<feature type="transmembrane region" description="Helical" evidence="6">
    <location>
        <begin position="233"/>
        <end position="252"/>
    </location>
</feature>
<keyword evidence="5 6" id="KW-0472">Membrane</keyword>
<gene>
    <name evidence="7" type="ORF">IAA55_08635</name>
</gene>
<evidence type="ECO:0000313" key="8">
    <source>
        <dbReference type="Proteomes" id="UP000823912"/>
    </source>
</evidence>
<feature type="transmembrane region" description="Helical" evidence="6">
    <location>
        <begin position="307"/>
        <end position="335"/>
    </location>
</feature>
<evidence type="ECO:0000256" key="4">
    <source>
        <dbReference type="ARBA" id="ARBA00022989"/>
    </source>
</evidence>
<dbReference type="PROSITE" id="PS50267">
    <property type="entry name" value="NA_NEUROTRAN_SYMP_3"/>
    <property type="match status" value="1"/>
</dbReference>
<comment type="subcellular location">
    <subcellularLocation>
        <location evidence="1">Membrane</location>
        <topology evidence="1">Multi-pass membrane protein</topology>
    </subcellularLocation>
</comment>
<dbReference type="SUPFAM" id="SSF161070">
    <property type="entry name" value="SNF-like"/>
    <property type="match status" value="1"/>
</dbReference>
<comment type="caution">
    <text evidence="7">The sequence shown here is derived from an EMBL/GenBank/DDBJ whole genome shotgun (WGS) entry which is preliminary data.</text>
</comment>
<reference evidence="7" key="1">
    <citation type="submission" date="2020-10" db="EMBL/GenBank/DDBJ databases">
        <authorList>
            <person name="Gilroy R."/>
        </authorList>
    </citation>
    <scope>NUCLEOTIDE SEQUENCE</scope>
    <source>
        <strain evidence="7">ChiSjej5B23-6657</strain>
    </source>
</reference>
<evidence type="ECO:0000313" key="7">
    <source>
        <dbReference type="EMBL" id="HIR71333.1"/>
    </source>
</evidence>
<feature type="transmembrane region" description="Helical" evidence="6">
    <location>
        <begin position="42"/>
        <end position="68"/>
    </location>
</feature>
<dbReference type="CDD" id="cd10336">
    <property type="entry name" value="SLC6sbd_Tyt1-Like"/>
    <property type="match status" value="1"/>
</dbReference>
<evidence type="ECO:0000256" key="5">
    <source>
        <dbReference type="ARBA" id="ARBA00023136"/>
    </source>
</evidence>
<accession>A0A9D1EAQ9</accession>
<protein>
    <submittedName>
        <fullName evidence="7">Sodium-dependent transporter</fullName>
    </submittedName>
</protein>
<name>A0A9D1EAQ9_9FIRM</name>
<keyword evidence="3 6" id="KW-0812">Transmembrane</keyword>
<dbReference type="NCBIfam" id="NF037979">
    <property type="entry name" value="Na_transp"/>
    <property type="match status" value="1"/>
</dbReference>
<keyword evidence="4 6" id="KW-1133">Transmembrane helix</keyword>
<dbReference type="Proteomes" id="UP000823912">
    <property type="component" value="Unassembled WGS sequence"/>
</dbReference>
<feature type="transmembrane region" description="Helical" evidence="6">
    <location>
        <begin position="356"/>
        <end position="378"/>
    </location>
</feature>
<dbReference type="EMBL" id="DVHM01000141">
    <property type="protein sequence ID" value="HIR71333.1"/>
    <property type="molecule type" value="Genomic_DNA"/>
</dbReference>
<feature type="transmembrane region" description="Helical" evidence="6">
    <location>
        <begin position="441"/>
        <end position="465"/>
    </location>
</feature>
<reference evidence="7" key="2">
    <citation type="journal article" date="2021" name="PeerJ">
        <title>Extensive microbial diversity within the chicken gut microbiome revealed by metagenomics and culture.</title>
        <authorList>
            <person name="Gilroy R."/>
            <person name="Ravi A."/>
            <person name="Getino M."/>
            <person name="Pursley I."/>
            <person name="Horton D.L."/>
            <person name="Alikhan N.F."/>
            <person name="Baker D."/>
            <person name="Gharbi K."/>
            <person name="Hall N."/>
            <person name="Watson M."/>
            <person name="Adriaenssens E.M."/>
            <person name="Foster-Nyarko E."/>
            <person name="Jarju S."/>
            <person name="Secka A."/>
            <person name="Antonio M."/>
            <person name="Oren A."/>
            <person name="Chaudhuri R.R."/>
            <person name="La Ragione R."/>
            <person name="Hildebrand F."/>
            <person name="Pallen M.J."/>
        </authorList>
    </citation>
    <scope>NUCLEOTIDE SEQUENCE</scope>
    <source>
        <strain evidence="7">ChiSjej5B23-6657</strain>
    </source>
</reference>
<evidence type="ECO:0000256" key="6">
    <source>
        <dbReference type="SAM" id="Phobius"/>
    </source>
</evidence>
<evidence type="ECO:0000256" key="3">
    <source>
        <dbReference type="ARBA" id="ARBA00022692"/>
    </source>
</evidence>
<evidence type="ECO:0000256" key="1">
    <source>
        <dbReference type="ARBA" id="ARBA00004141"/>
    </source>
</evidence>
<dbReference type="AlphaFoldDB" id="A0A9D1EAQ9"/>
<feature type="transmembrane region" description="Helical" evidence="6">
    <location>
        <begin position="264"/>
        <end position="287"/>
    </location>
</feature>
<organism evidence="7 8">
    <name type="scientific">Candidatus Pullilachnospira gallistercoris</name>
    <dbReference type="NCBI Taxonomy" id="2840911"/>
    <lineage>
        <taxon>Bacteria</taxon>
        <taxon>Bacillati</taxon>
        <taxon>Bacillota</taxon>
        <taxon>Clostridia</taxon>
        <taxon>Lachnospirales</taxon>
        <taxon>Lachnospiraceae</taxon>
        <taxon>Lachnospiraceae incertae sedis</taxon>
        <taxon>Candidatus Pullilachnospira</taxon>
    </lineage>
</organism>
<proteinExistence type="predicted"/>
<evidence type="ECO:0000256" key="2">
    <source>
        <dbReference type="ARBA" id="ARBA00022448"/>
    </source>
</evidence>
<dbReference type="PRINTS" id="PR00176">
    <property type="entry name" value="NANEUSMPORT"/>
</dbReference>
<dbReference type="InterPro" id="IPR037272">
    <property type="entry name" value="SNS_sf"/>
</dbReference>
<dbReference type="PANTHER" id="PTHR42948:SF1">
    <property type="entry name" value="TRANSPORTER"/>
    <property type="match status" value="1"/>
</dbReference>